<dbReference type="OrthoDB" id="18006at2157"/>
<feature type="transmembrane region" description="Helical" evidence="6">
    <location>
        <begin position="29"/>
        <end position="49"/>
    </location>
</feature>
<organism evidence="7 8">
    <name type="scientific">Methanonatronarchaeum thermophilum</name>
    <dbReference type="NCBI Taxonomy" id="1927129"/>
    <lineage>
        <taxon>Archaea</taxon>
        <taxon>Methanobacteriati</taxon>
        <taxon>Methanobacteriota</taxon>
        <taxon>Methanonatronarchaeia</taxon>
        <taxon>Methanonatronarchaeales</taxon>
        <taxon>Methanonatronarchaeaceae</taxon>
        <taxon>Methanonatronarchaeum</taxon>
    </lineage>
</organism>
<evidence type="ECO:0000256" key="1">
    <source>
        <dbReference type="ARBA" id="ARBA00004651"/>
    </source>
</evidence>
<dbReference type="GO" id="GO:0005886">
    <property type="term" value="C:plasma membrane"/>
    <property type="evidence" value="ECO:0007669"/>
    <property type="project" value="UniProtKB-SubCell"/>
</dbReference>
<dbReference type="AlphaFoldDB" id="A0A1Y3GE40"/>
<sequence length="114" mass="12490">MINLPYIAVTILLLIGFYGLIFRDNIIKTVISVGILASAANLFLVSTGYRAEGITPIFTAVPEDMVMVFAVPQALVITAIVIGLAMTTLMLALVIRIYKEYGTLDTKEIRRLRG</sequence>
<dbReference type="Proteomes" id="UP000195137">
    <property type="component" value="Unassembled WGS sequence"/>
</dbReference>
<evidence type="ECO:0000256" key="3">
    <source>
        <dbReference type="ARBA" id="ARBA00022692"/>
    </source>
</evidence>
<protein>
    <submittedName>
        <fullName evidence="7">Multisubunit Na+/H+ antiporter MnhC subunit</fullName>
    </submittedName>
</protein>
<gene>
    <name evidence="7" type="ORF">AMET1_1482</name>
</gene>
<keyword evidence="4 6" id="KW-1133">Transmembrane helix</keyword>
<evidence type="ECO:0000313" key="8">
    <source>
        <dbReference type="Proteomes" id="UP000195137"/>
    </source>
</evidence>
<dbReference type="PANTHER" id="PTHR34583:SF2">
    <property type="entry name" value="ANTIPORTER SUBUNIT MNHC2-RELATED"/>
    <property type="match status" value="1"/>
</dbReference>
<proteinExistence type="predicted"/>
<dbReference type="InterPro" id="IPR050601">
    <property type="entry name" value="CPA3_antiporter_subunitC"/>
</dbReference>
<keyword evidence="2" id="KW-1003">Cell membrane</keyword>
<evidence type="ECO:0000256" key="6">
    <source>
        <dbReference type="SAM" id="Phobius"/>
    </source>
</evidence>
<evidence type="ECO:0000256" key="5">
    <source>
        <dbReference type="ARBA" id="ARBA00023136"/>
    </source>
</evidence>
<name>A0A1Y3GE40_9EURY</name>
<dbReference type="Pfam" id="PF00420">
    <property type="entry name" value="Oxidored_q2"/>
    <property type="match status" value="1"/>
</dbReference>
<keyword evidence="3 6" id="KW-0812">Transmembrane</keyword>
<feature type="transmembrane region" description="Helical" evidence="6">
    <location>
        <begin position="6"/>
        <end position="22"/>
    </location>
</feature>
<dbReference type="RefSeq" id="WP_086637826.1">
    <property type="nucleotide sequence ID" value="NZ_MRZU01000004.1"/>
</dbReference>
<keyword evidence="5 6" id="KW-0472">Membrane</keyword>
<reference evidence="7 8" key="1">
    <citation type="submission" date="2016-12" db="EMBL/GenBank/DDBJ databases">
        <title>Discovery of methanogenic haloarchaea.</title>
        <authorList>
            <person name="Sorokin D.Y."/>
            <person name="Makarova K.S."/>
            <person name="Abbas B."/>
            <person name="Ferrer M."/>
            <person name="Golyshin P.N."/>
        </authorList>
    </citation>
    <scope>NUCLEOTIDE SEQUENCE [LARGE SCALE GENOMIC DNA]</scope>
    <source>
        <strain evidence="7">AMET1</strain>
    </source>
</reference>
<comment type="caution">
    <text evidence="7">The sequence shown here is derived from an EMBL/GenBank/DDBJ whole genome shotgun (WGS) entry which is preliminary data.</text>
</comment>
<dbReference type="EMBL" id="MRZU01000004">
    <property type="protein sequence ID" value="OUJ18563.1"/>
    <property type="molecule type" value="Genomic_DNA"/>
</dbReference>
<accession>A0A1Y3GE40</accession>
<feature type="transmembrane region" description="Helical" evidence="6">
    <location>
        <begin position="69"/>
        <end position="95"/>
    </location>
</feature>
<evidence type="ECO:0000313" key="7">
    <source>
        <dbReference type="EMBL" id="OUJ18563.1"/>
    </source>
</evidence>
<dbReference type="Gene3D" id="1.10.287.3510">
    <property type="match status" value="1"/>
</dbReference>
<dbReference type="InterPro" id="IPR039428">
    <property type="entry name" value="NUOK/Mnh_C1-like"/>
</dbReference>
<keyword evidence="8" id="KW-1185">Reference proteome</keyword>
<dbReference type="PANTHER" id="PTHR34583">
    <property type="entry name" value="ANTIPORTER SUBUNIT MNHC2-RELATED"/>
    <property type="match status" value="1"/>
</dbReference>
<comment type="subcellular location">
    <subcellularLocation>
        <location evidence="1">Cell membrane</location>
        <topology evidence="1">Multi-pass membrane protein</topology>
    </subcellularLocation>
</comment>
<evidence type="ECO:0000256" key="2">
    <source>
        <dbReference type="ARBA" id="ARBA00022475"/>
    </source>
</evidence>
<evidence type="ECO:0000256" key="4">
    <source>
        <dbReference type="ARBA" id="ARBA00022989"/>
    </source>
</evidence>